<dbReference type="RefSeq" id="WP_207350354.1">
    <property type="nucleotide sequence ID" value="NZ_JAFMPY010000007.1"/>
</dbReference>
<dbReference type="Proteomes" id="UP000664288">
    <property type="component" value="Unassembled WGS sequence"/>
</dbReference>
<keyword evidence="6" id="KW-1185">Reference proteome</keyword>
<evidence type="ECO:0000256" key="3">
    <source>
        <dbReference type="SAM" id="SignalP"/>
    </source>
</evidence>
<dbReference type="InterPro" id="IPR001638">
    <property type="entry name" value="Solute-binding_3/MltF_N"/>
</dbReference>
<comment type="caution">
    <text evidence="5">The sequence shown here is derived from an EMBL/GenBank/DDBJ whole genome shotgun (WGS) entry which is preliminary data.</text>
</comment>
<name>A0ABS3J233_9HYPH</name>
<dbReference type="PANTHER" id="PTHR35936:SF17">
    <property type="entry name" value="ARGININE-BINDING EXTRACELLULAR PROTEIN ARTP"/>
    <property type="match status" value="1"/>
</dbReference>
<protein>
    <submittedName>
        <fullName evidence="5">Substrate-binding domain-containing protein</fullName>
    </submittedName>
</protein>
<gene>
    <name evidence="5" type="ORF">J1C47_08670</name>
</gene>
<dbReference type="Gene3D" id="3.40.190.10">
    <property type="entry name" value="Periplasmic binding protein-like II"/>
    <property type="match status" value="2"/>
</dbReference>
<evidence type="ECO:0000313" key="5">
    <source>
        <dbReference type="EMBL" id="MBO0903714.1"/>
    </source>
</evidence>
<keyword evidence="1 3" id="KW-0732">Signal</keyword>
<feature type="chain" id="PRO_5046031444" evidence="3">
    <location>
        <begin position="28"/>
        <end position="310"/>
    </location>
</feature>
<organism evidence="5 6">
    <name type="scientific">Jiella sonneratiae</name>
    <dbReference type="NCBI Taxonomy" id="2816856"/>
    <lineage>
        <taxon>Bacteria</taxon>
        <taxon>Pseudomonadati</taxon>
        <taxon>Pseudomonadota</taxon>
        <taxon>Alphaproteobacteria</taxon>
        <taxon>Hyphomicrobiales</taxon>
        <taxon>Aurantimonadaceae</taxon>
        <taxon>Jiella</taxon>
    </lineage>
</organism>
<dbReference type="PANTHER" id="PTHR35936">
    <property type="entry name" value="MEMBRANE-BOUND LYTIC MUREIN TRANSGLYCOSYLASE F"/>
    <property type="match status" value="1"/>
</dbReference>
<dbReference type="NCBIfam" id="TIGR03871">
    <property type="entry name" value="ABC_peri_MoxJ_2"/>
    <property type="match status" value="1"/>
</dbReference>
<proteinExistence type="predicted"/>
<evidence type="ECO:0000256" key="1">
    <source>
        <dbReference type="ARBA" id="ARBA00022729"/>
    </source>
</evidence>
<evidence type="ECO:0000256" key="2">
    <source>
        <dbReference type="SAM" id="MobiDB-lite"/>
    </source>
</evidence>
<dbReference type="InterPro" id="IPR022448">
    <property type="entry name" value="Quinoprotein_dehydrogenase"/>
</dbReference>
<dbReference type="SUPFAM" id="SSF53850">
    <property type="entry name" value="Periplasmic binding protein-like II"/>
    <property type="match status" value="1"/>
</dbReference>
<dbReference type="EMBL" id="JAFMPY010000007">
    <property type="protein sequence ID" value="MBO0903714.1"/>
    <property type="molecule type" value="Genomic_DNA"/>
</dbReference>
<accession>A0ABS3J233</accession>
<sequence length="310" mass="32991">MKSGARGLGRVAAAIAGLLLVSSGALAQADREFGSEIELVDPDVLRVCADPNNMPFSNQKGEGFEQAVANFLAQKLGRKDVTYTYFPQATGFVRMTLGSNLCDIIMSYPQGDELVQNTNAYYRTAYALVYPKGGDLEGVTRIEDPKLKGKRIGIVAGTPPATYLARAGLMAKAKPYPLVIDTRIDNSAKAMMTDLEKGDIDAAVLWGPMAGYYAKGASEPLSVVPLTHEGKGPAMAFRITMGVRPSDQEWKRTLNRTIAANQAAINDILLSYGVPLLDEQDHPIEPSAKKADDAAGAEKPGAGETAGPKG</sequence>
<evidence type="ECO:0000313" key="6">
    <source>
        <dbReference type="Proteomes" id="UP000664288"/>
    </source>
</evidence>
<feature type="compositionally biased region" description="Low complexity" evidence="2">
    <location>
        <begin position="297"/>
        <end position="310"/>
    </location>
</feature>
<evidence type="ECO:0000259" key="4">
    <source>
        <dbReference type="SMART" id="SM00062"/>
    </source>
</evidence>
<feature type="signal peptide" evidence="3">
    <location>
        <begin position="1"/>
        <end position="27"/>
    </location>
</feature>
<dbReference type="SMART" id="SM00062">
    <property type="entry name" value="PBPb"/>
    <property type="match status" value="1"/>
</dbReference>
<feature type="compositionally biased region" description="Basic and acidic residues" evidence="2">
    <location>
        <begin position="280"/>
        <end position="293"/>
    </location>
</feature>
<feature type="region of interest" description="Disordered" evidence="2">
    <location>
        <begin position="280"/>
        <end position="310"/>
    </location>
</feature>
<feature type="domain" description="Solute-binding protein family 3/N-terminal" evidence="4">
    <location>
        <begin position="44"/>
        <end position="276"/>
    </location>
</feature>
<reference evidence="5 6" key="1">
    <citation type="submission" date="2021-03" db="EMBL/GenBank/DDBJ databases">
        <title>Whole genome sequence of Jiella sp. MQZ13P-4.</title>
        <authorList>
            <person name="Tuo L."/>
        </authorList>
    </citation>
    <scope>NUCLEOTIDE SEQUENCE [LARGE SCALE GENOMIC DNA]</scope>
    <source>
        <strain evidence="5 6">MQZ13P-4</strain>
    </source>
</reference>